<dbReference type="OrthoDB" id="2799468at2759"/>
<dbReference type="InParanoid" id="K2SA75"/>
<evidence type="ECO:0008006" key="3">
    <source>
        <dbReference type="Google" id="ProtNLM"/>
    </source>
</evidence>
<evidence type="ECO:0000313" key="1">
    <source>
        <dbReference type="EMBL" id="EKG21792.1"/>
    </source>
</evidence>
<protein>
    <recommendedName>
        <fullName evidence="3">SMP domain-containing protein</fullName>
    </recommendedName>
</protein>
<accession>K2SA75</accession>
<dbReference type="Proteomes" id="UP000007129">
    <property type="component" value="Unassembled WGS sequence"/>
</dbReference>
<organism evidence="1 2">
    <name type="scientific">Macrophomina phaseolina (strain MS6)</name>
    <name type="common">Charcoal rot fungus</name>
    <dbReference type="NCBI Taxonomy" id="1126212"/>
    <lineage>
        <taxon>Eukaryota</taxon>
        <taxon>Fungi</taxon>
        <taxon>Dikarya</taxon>
        <taxon>Ascomycota</taxon>
        <taxon>Pezizomycotina</taxon>
        <taxon>Dothideomycetes</taxon>
        <taxon>Dothideomycetes incertae sedis</taxon>
        <taxon>Botryosphaeriales</taxon>
        <taxon>Botryosphaeriaceae</taxon>
        <taxon>Macrophomina</taxon>
    </lineage>
</organism>
<proteinExistence type="predicted"/>
<sequence length="198" mass="21604">MADKHVTQEVAKEGTQEAADMLNNEPEQVAQDDTVMVQTAERYALGQRLSSGSIAAQAQPIGDVPENLQKVGEVAQKKLDENPASLTIKDSKQDLSAEHMVLGHIPPKDSISASVQRTAAANDSSTKGNVSKETLPVIRARRQSVSAADQSHIAREKKYEHAAQVMKQKLENHPEDITKEDANHVSRRIRDIKASILA</sequence>
<comment type="caution">
    <text evidence="1">The sequence shown here is derived from an EMBL/GenBank/DDBJ whole genome shotgun (WGS) entry which is preliminary data.</text>
</comment>
<dbReference type="HOGENOM" id="CLU_1378361_0_0_1"/>
<reference evidence="1 2" key="1">
    <citation type="journal article" date="2012" name="BMC Genomics">
        <title>Tools to kill: Genome of one of the most destructive plant pathogenic fungi Macrophomina phaseolina.</title>
        <authorList>
            <person name="Islam M.S."/>
            <person name="Haque M.S."/>
            <person name="Islam M.M."/>
            <person name="Emdad E.M."/>
            <person name="Halim A."/>
            <person name="Hossen Q.M.M."/>
            <person name="Hossain M.Z."/>
            <person name="Ahmed B."/>
            <person name="Rahim S."/>
            <person name="Rahman M.S."/>
            <person name="Alam M.M."/>
            <person name="Hou S."/>
            <person name="Wan X."/>
            <person name="Saito J.A."/>
            <person name="Alam M."/>
        </authorList>
    </citation>
    <scope>NUCLEOTIDE SEQUENCE [LARGE SCALE GENOMIC DNA]</scope>
    <source>
        <strain evidence="1 2">MS6</strain>
    </source>
</reference>
<dbReference type="eggNOG" id="ENOG502SWUF">
    <property type="taxonomic scope" value="Eukaryota"/>
</dbReference>
<dbReference type="AlphaFoldDB" id="K2SA75"/>
<evidence type="ECO:0000313" key="2">
    <source>
        <dbReference type="Proteomes" id="UP000007129"/>
    </source>
</evidence>
<dbReference type="EMBL" id="AHHD01000035">
    <property type="protein sequence ID" value="EKG21792.1"/>
    <property type="molecule type" value="Genomic_DNA"/>
</dbReference>
<dbReference type="STRING" id="1126212.K2SA75"/>
<name>K2SA75_MACPH</name>
<gene>
    <name evidence="1" type="ORF">MPH_00711</name>
</gene>
<dbReference type="VEuPathDB" id="FungiDB:MPH_00711"/>